<proteinExistence type="predicted"/>
<reference evidence="1 2" key="2">
    <citation type="submission" date="2018-08" db="EMBL/GenBank/DDBJ databases">
        <title>Acetobacter oryzifermentans sp. nov., isolated from Korea traditional vinegar and reclassification of Acetobacter pasteurianus subsp. ascendens (Henneberg 1898) as Acetobacter ascendens comb. nov.</title>
        <authorList>
            <person name="Cho G.Y."/>
            <person name="Lee S.H."/>
        </authorList>
    </citation>
    <scope>NUCLEOTIDE SEQUENCE [LARGE SCALE GENOMIC DNA]</scope>
    <source>
        <strain evidence="1 2">SH</strain>
    </source>
</reference>
<gene>
    <name evidence="1" type="ORF">CJF59_13620</name>
</gene>
<dbReference type="GO" id="GO:0016788">
    <property type="term" value="F:hydrolase activity, acting on ester bonds"/>
    <property type="evidence" value="ECO:0007669"/>
    <property type="project" value="UniProtKB-ARBA"/>
</dbReference>
<protein>
    <submittedName>
        <fullName evidence="1">Uncharacterized protein</fullName>
    </submittedName>
</protein>
<reference evidence="1 2" key="1">
    <citation type="submission" date="2017-09" db="EMBL/GenBank/DDBJ databases">
        <authorList>
            <person name="Kim K.H."/>
            <person name="Chun B.H."/>
            <person name="Han G.S."/>
            <person name="Hyun S.G."/>
            <person name="Jeon C.O."/>
        </authorList>
    </citation>
    <scope>NUCLEOTIDE SEQUENCE [LARGE SCALE GENOMIC DNA]</scope>
    <source>
        <strain evidence="1 2">SH</strain>
    </source>
</reference>
<organism evidence="1 2">
    <name type="scientific">Acetobacter pomorum</name>
    <dbReference type="NCBI Taxonomy" id="65959"/>
    <lineage>
        <taxon>Bacteria</taxon>
        <taxon>Pseudomonadati</taxon>
        <taxon>Pseudomonadota</taxon>
        <taxon>Alphaproteobacteria</taxon>
        <taxon>Acetobacterales</taxon>
        <taxon>Acetobacteraceae</taxon>
        <taxon>Acetobacter</taxon>
    </lineage>
</organism>
<name>A0AAN1PJS1_9PROT</name>
<dbReference type="InterPro" id="IPR036514">
    <property type="entry name" value="SGNH_hydro_sf"/>
</dbReference>
<dbReference type="EMBL" id="CP023189">
    <property type="protein sequence ID" value="AXN01475.1"/>
    <property type="molecule type" value="Genomic_DNA"/>
</dbReference>
<dbReference type="Proteomes" id="UP000256572">
    <property type="component" value="Chromosome"/>
</dbReference>
<sequence length="879" mass="93086">MADADQYTPVPLRQLAPLVAALIVKESLSGLDISGANVGDISIVDYTKAVNDAVAQVLDAVDNASATSEASSQSANIAAAAADSAQATAAGAGAILAQNTALASMVANNPVQFTNRGAWDASKNSPSLTSGTGTEGDFYVVSVPGNASLDGVTAWEILDGVWFHDGVWTILKRAGYPTIAQVFQGLDGVIADGVTLNSRGSGALTLRDVLGYILTSIDNTGNISTAGKQLLLGSTLLDCNATGQFLFGMRDAMGNVAWGVRADGSPAFPSSAARADLGPISVTSNSNPNGVTVRDKNGFILLDTSGYYAVKTGDFTSEEIAERDRMQLARSAATMAGPGDMLRARPVWGISVSYALGQSEMMGFVSIPALSITQPYDNITFGGDPRGFDFGIDSAQWTPRGGDAAPQPLVAVNVNQDTYATMDIPDLVYKPATVDVTVPTVTSGHPQIQISTTDKSVDFTTGFSVGQTIQCAGFTGTAAANNESGGWWYSNYITLTTVTAQSITGTCDYVWFQWDPVAVSGATGVSIAPLRITRDFGEQQSIAALNFYRGMQLAYRGLPSDSSRKLALLSCCVSGTTIEQLSKGSSPDLFDRIPQSATIAKAQADKSGTTIGCFLLEFCQGGSNTNTDYATYYPLLAQYFEDAKSAIKSEFGQTIDPFIEIVPISGMNLPGTGIMDVCRAQVDYVMATPGAYIPTVGYPAIDYGPHYSSNGERYVGAMRAKVRHRVITQGLAWKPLIMERARLRGKTILIDCHVPYPPIRVLPTWEGQAQNTRTDLGFGVYDTVTNAQLSVASVNIAGETQVEITLSAEPENPVWVTYGDNHHNGSGNIYDSDPAVSRDVYEWVEGNGAPYSENIPAYIGKPYALPNPMINYAIQSVEG</sequence>
<dbReference type="AlphaFoldDB" id="A0AAN1PJS1"/>
<dbReference type="RefSeq" id="WP_089178543.1">
    <property type="nucleotide sequence ID" value="NZ_CP023189.1"/>
</dbReference>
<evidence type="ECO:0000313" key="2">
    <source>
        <dbReference type="Proteomes" id="UP000256572"/>
    </source>
</evidence>
<accession>A0AAN1PJS1</accession>
<evidence type="ECO:0000313" key="1">
    <source>
        <dbReference type="EMBL" id="AXN01475.1"/>
    </source>
</evidence>
<dbReference type="Gene3D" id="3.40.50.1110">
    <property type="entry name" value="SGNH hydrolase"/>
    <property type="match status" value="1"/>
</dbReference>
<dbReference type="SUPFAM" id="SSF52266">
    <property type="entry name" value="SGNH hydrolase"/>
    <property type="match status" value="1"/>
</dbReference>